<dbReference type="Gene3D" id="3.30.40.10">
    <property type="entry name" value="Zinc/RING finger domain, C3HC4 (zinc finger)"/>
    <property type="match status" value="1"/>
</dbReference>
<dbReference type="STRING" id="578458.D8PXA3"/>
<keyword evidence="1" id="KW-0862">Zinc</keyword>
<dbReference type="eggNOG" id="ENOG502T137">
    <property type="taxonomic scope" value="Eukaryota"/>
</dbReference>
<keyword evidence="6" id="KW-1185">Reference proteome</keyword>
<dbReference type="GeneID" id="9585661"/>
<dbReference type="InParanoid" id="D8PXA3"/>
<dbReference type="OMA" id="FCTEHIT"/>
<feature type="region of interest" description="Disordered" evidence="2">
    <location>
        <begin position="51"/>
        <end position="74"/>
    </location>
</feature>
<proteinExistence type="predicted"/>
<organism evidence="6">
    <name type="scientific">Schizophyllum commune (strain H4-8 / FGSC 9210)</name>
    <name type="common">Split gill fungus</name>
    <dbReference type="NCBI Taxonomy" id="578458"/>
    <lineage>
        <taxon>Eukaryota</taxon>
        <taxon>Fungi</taxon>
        <taxon>Dikarya</taxon>
        <taxon>Basidiomycota</taxon>
        <taxon>Agaricomycotina</taxon>
        <taxon>Agaricomycetes</taxon>
        <taxon>Agaricomycetidae</taxon>
        <taxon>Agaricales</taxon>
        <taxon>Schizophyllaceae</taxon>
        <taxon>Schizophyllum</taxon>
    </lineage>
</organism>
<evidence type="ECO:0000313" key="5">
    <source>
        <dbReference type="EMBL" id="EFI99046.1"/>
    </source>
</evidence>
<keyword evidence="1" id="KW-0863">Zinc-finger</keyword>
<feature type="region of interest" description="Disordered" evidence="2">
    <location>
        <begin position="168"/>
        <end position="231"/>
    </location>
</feature>
<dbReference type="InterPro" id="IPR001841">
    <property type="entry name" value="Znf_RING"/>
</dbReference>
<dbReference type="EMBL" id="GL377304">
    <property type="protein sequence ID" value="EFI99046.1"/>
    <property type="molecule type" value="Genomic_DNA"/>
</dbReference>
<dbReference type="AlphaFoldDB" id="D8PXA3"/>
<dbReference type="Proteomes" id="UP000007431">
    <property type="component" value="Unassembled WGS sequence"/>
</dbReference>
<dbReference type="GO" id="GO:0008270">
    <property type="term" value="F:zinc ion binding"/>
    <property type="evidence" value="ECO:0007669"/>
    <property type="project" value="UniProtKB-KW"/>
</dbReference>
<protein>
    <submittedName>
        <fullName evidence="5">Expressed protein</fullName>
    </submittedName>
</protein>
<evidence type="ECO:0000259" key="4">
    <source>
        <dbReference type="PROSITE" id="PS50089"/>
    </source>
</evidence>
<evidence type="ECO:0000256" key="2">
    <source>
        <dbReference type="SAM" id="MobiDB-lite"/>
    </source>
</evidence>
<dbReference type="HOGENOM" id="CLU_1016179_0_0_1"/>
<keyword evidence="3" id="KW-0812">Transmembrane</keyword>
<dbReference type="InterPro" id="IPR013083">
    <property type="entry name" value="Znf_RING/FYVE/PHD"/>
</dbReference>
<accession>D8PXA3</accession>
<sequence>MAATDADLENFRRYLNQFERGCQQDSDMEDALASEESPLNLGMETPRTVASTPRFASRPVSRGAPSPAPDVYGNVWTQQRDDKALLTSSIRRRRSPTPSKLGRRVASRDTDCGICFEDATMPCRTLCCGSTFCVQHIADWLHGDDADSRCPSCGAVCALSTSLARDPGLHLPIPNPPPPYPTPLHTSPLPPSPPSEADSSSESDHDQSGPGFSDGDTTDGSPVRRSPPKTLSAAFREPDFAANMVGKLLSIAALIIFYYVILNKSAPAADVEIL</sequence>
<dbReference type="SUPFAM" id="SSF57850">
    <property type="entry name" value="RING/U-box"/>
    <property type="match status" value="1"/>
</dbReference>
<evidence type="ECO:0000256" key="1">
    <source>
        <dbReference type="PROSITE-ProRule" id="PRU00175"/>
    </source>
</evidence>
<keyword evidence="3" id="KW-1133">Transmembrane helix</keyword>
<dbReference type="VEuPathDB" id="FungiDB:SCHCODRAFT_02615956"/>
<name>D8PXA3_SCHCM</name>
<keyword evidence="1" id="KW-0479">Metal-binding</keyword>
<keyword evidence="3" id="KW-0472">Membrane</keyword>
<dbReference type="RefSeq" id="XP_003033949.1">
    <property type="nucleotide sequence ID" value="XM_003033903.1"/>
</dbReference>
<dbReference type="KEGG" id="scm:SCHCO_02615956"/>
<evidence type="ECO:0000313" key="6">
    <source>
        <dbReference type="Proteomes" id="UP000007431"/>
    </source>
</evidence>
<dbReference type="OrthoDB" id="6270329at2759"/>
<evidence type="ECO:0000256" key="3">
    <source>
        <dbReference type="SAM" id="Phobius"/>
    </source>
</evidence>
<feature type="transmembrane region" description="Helical" evidence="3">
    <location>
        <begin position="240"/>
        <end position="261"/>
    </location>
</feature>
<reference evidence="5 6" key="1">
    <citation type="journal article" date="2010" name="Nat. Biotechnol.">
        <title>Genome sequence of the model mushroom Schizophyllum commune.</title>
        <authorList>
            <person name="Ohm R.A."/>
            <person name="de Jong J.F."/>
            <person name="Lugones L.G."/>
            <person name="Aerts A."/>
            <person name="Kothe E."/>
            <person name="Stajich J.E."/>
            <person name="de Vries R.P."/>
            <person name="Record E."/>
            <person name="Levasseur A."/>
            <person name="Baker S.E."/>
            <person name="Bartholomew K.A."/>
            <person name="Coutinho P.M."/>
            <person name="Erdmann S."/>
            <person name="Fowler T.J."/>
            <person name="Gathman A.C."/>
            <person name="Lombard V."/>
            <person name="Henrissat B."/>
            <person name="Knabe N."/>
            <person name="Kuees U."/>
            <person name="Lilly W.W."/>
            <person name="Lindquist E."/>
            <person name="Lucas S."/>
            <person name="Magnuson J.K."/>
            <person name="Piumi F."/>
            <person name="Raudaskoski M."/>
            <person name="Salamov A."/>
            <person name="Schmutz J."/>
            <person name="Schwarze F.W.M.R."/>
            <person name="vanKuyk P.A."/>
            <person name="Horton J.S."/>
            <person name="Grigoriev I.V."/>
            <person name="Woesten H.A.B."/>
        </authorList>
    </citation>
    <scope>NUCLEOTIDE SEQUENCE [LARGE SCALE GENOMIC DNA]</scope>
    <source>
        <strain evidence="6">H4-8 / FGSC 9210</strain>
    </source>
</reference>
<gene>
    <name evidence="5" type="ORF">SCHCODRAFT_84832</name>
</gene>
<dbReference type="PROSITE" id="PS50089">
    <property type="entry name" value="ZF_RING_2"/>
    <property type="match status" value="1"/>
</dbReference>
<feature type="domain" description="RING-type" evidence="4">
    <location>
        <begin position="112"/>
        <end position="153"/>
    </location>
</feature>
<feature type="compositionally biased region" description="Pro residues" evidence="2">
    <location>
        <begin position="173"/>
        <end position="194"/>
    </location>
</feature>